<accession>A0A0H3ZLJ8</accession>
<proteinExistence type="predicted"/>
<name>A0A0H3ZLJ8_VIBSP</name>
<sequence length="158" mass="17216">MALLSILQAYNPSIDCGEAGIAEFDAEMDFSLVTRTQVTSYPVETGQEISGSLILLPAEIRFTWGIGLRKLTPLLSTEFAENLTSNAVGIAGGFASNFVDSGFLNFLIGALSNASLYQSDKNSRAFFSNGNAAKSAVIWRAPGDYYRGVRHYEEYESY</sequence>
<protein>
    <submittedName>
        <fullName evidence="1">Uncharacterized protein</fullName>
    </submittedName>
</protein>
<dbReference type="AlphaFoldDB" id="A0A0H3ZLJ8"/>
<evidence type="ECO:0000313" key="1">
    <source>
        <dbReference type="EMBL" id="AKN36960.1"/>
    </source>
</evidence>
<organism evidence="1">
    <name type="scientific">Vibrio splendidus</name>
    <dbReference type="NCBI Taxonomy" id="29497"/>
    <lineage>
        <taxon>Bacteria</taxon>
        <taxon>Pseudomonadati</taxon>
        <taxon>Pseudomonadota</taxon>
        <taxon>Gammaproteobacteria</taxon>
        <taxon>Vibrionales</taxon>
        <taxon>Vibrionaceae</taxon>
        <taxon>Vibrio</taxon>
    </lineage>
</organism>
<reference evidence="1" key="1">
    <citation type="journal article" date="2015" name="MBio">
        <title>Eco-Evolutionary Dynamics of Episomes among Ecologically Cohesive Bacterial Populations.</title>
        <authorList>
            <person name="Xue H."/>
            <person name="Cordero O.X."/>
            <person name="Camas F.M."/>
            <person name="Trimble W."/>
            <person name="Meyer F."/>
            <person name="Guglielmini J."/>
            <person name="Rocha E.P."/>
            <person name="Polz M.F."/>
        </authorList>
    </citation>
    <scope>NUCLEOTIDE SEQUENCE</scope>
    <source>
        <strain evidence="1">1F_145</strain>
    </source>
</reference>
<dbReference type="EMBL" id="KP795517">
    <property type="protein sequence ID" value="AKN36960.1"/>
    <property type="molecule type" value="Genomic_DNA"/>
</dbReference>